<keyword evidence="3" id="KW-1185">Reference proteome</keyword>
<evidence type="ECO:0000256" key="1">
    <source>
        <dbReference type="SAM" id="MobiDB-lite"/>
    </source>
</evidence>
<protein>
    <submittedName>
        <fullName evidence="2">Uncharacterized protein</fullName>
    </submittedName>
</protein>
<name>A0A229XLC8_9EURO</name>
<sequence length="199" mass="22520">MSYTSSKTWMSDMIQEFGRFVRISKESVFITPESPNVPQGYFEWLEHRVFIIQRAQEAVSRRRTLRASQPANQAKTSIQPFGGKTFKDSRSSVLAMETIWLPSTSLPTERPVAPWPCSDELTSEGTLRGMSGYSRFPPLPRVPGNETVNWRKRAPIMPYPFDTFGRRSLGHIAGAPDTEDEMAFFVGQALLEEINIDGL</sequence>
<dbReference type="Proteomes" id="UP000215289">
    <property type="component" value="Unassembled WGS sequence"/>
</dbReference>
<dbReference type="EMBL" id="NIDN02000011">
    <property type="protein sequence ID" value="RLM00824.1"/>
    <property type="molecule type" value="Genomic_DNA"/>
</dbReference>
<evidence type="ECO:0000313" key="3">
    <source>
        <dbReference type="Proteomes" id="UP000215289"/>
    </source>
</evidence>
<feature type="region of interest" description="Disordered" evidence="1">
    <location>
        <begin position="63"/>
        <end position="82"/>
    </location>
</feature>
<proteinExistence type="predicted"/>
<gene>
    <name evidence="2" type="ORF">CFD26_108635</name>
</gene>
<dbReference type="AlphaFoldDB" id="A0A229XLC8"/>
<dbReference type="OrthoDB" id="5305306at2759"/>
<reference evidence="2 3" key="1">
    <citation type="submission" date="2018-08" db="EMBL/GenBank/DDBJ databases">
        <title>Draft genome sequences of two Aspergillus turcosus clinical strains isolated from bronchoalveolar lavage fluid: one azole-susceptible and the other azole-resistant.</title>
        <authorList>
            <person name="Parent-Michaud M."/>
            <person name="Dufresne P.J."/>
            <person name="Fournier E."/>
            <person name="Martineau C."/>
            <person name="Moreira S."/>
            <person name="Perkins V."/>
            <person name="De Repentigny L."/>
            <person name="Dufresne S.F."/>
        </authorList>
    </citation>
    <scope>NUCLEOTIDE SEQUENCE [LARGE SCALE GENOMIC DNA]</scope>
    <source>
        <strain evidence="2">HMR AF 1038</strain>
    </source>
</reference>
<accession>A0A229XLC8</accession>
<dbReference type="STRING" id="1245748.A0A229XLC8"/>
<evidence type="ECO:0000313" key="2">
    <source>
        <dbReference type="EMBL" id="RLM00824.1"/>
    </source>
</evidence>
<feature type="compositionally biased region" description="Polar residues" evidence="1">
    <location>
        <begin position="66"/>
        <end position="79"/>
    </location>
</feature>
<organism evidence="2 3">
    <name type="scientific">Aspergillus turcosus</name>
    <dbReference type="NCBI Taxonomy" id="1245748"/>
    <lineage>
        <taxon>Eukaryota</taxon>
        <taxon>Fungi</taxon>
        <taxon>Dikarya</taxon>
        <taxon>Ascomycota</taxon>
        <taxon>Pezizomycotina</taxon>
        <taxon>Eurotiomycetes</taxon>
        <taxon>Eurotiomycetidae</taxon>
        <taxon>Eurotiales</taxon>
        <taxon>Aspergillaceae</taxon>
        <taxon>Aspergillus</taxon>
        <taxon>Aspergillus subgen. Fumigati</taxon>
    </lineage>
</organism>
<comment type="caution">
    <text evidence="2">The sequence shown here is derived from an EMBL/GenBank/DDBJ whole genome shotgun (WGS) entry which is preliminary data.</text>
</comment>